<comment type="subcellular location">
    <subcellularLocation>
        <location evidence="1">Membrane</location>
        <topology evidence="1">Multi-pass membrane protein</topology>
    </subcellularLocation>
</comment>
<dbReference type="Gene3D" id="3.40.50.300">
    <property type="entry name" value="P-loop containing nucleotide triphosphate hydrolases"/>
    <property type="match status" value="1"/>
</dbReference>
<feature type="transmembrane region" description="Helical" evidence="7">
    <location>
        <begin position="596"/>
        <end position="623"/>
    </location>
</feature>
<feature type="transmembrane region" description="Helical" evidence="7">
    <location>
        <begin position="681"/>
        <end position="699"/>
    </location>
</feature>
<dbReference type="GO" id="GO:0016887">
    <property type="term" value="F:ATP hydrolysis activity"/>
    <property type="evidence" value="ECO:0007669"/>
    <property type="project" value="InterPro"/>
</dbReference>
<evidence type="ECO:0000256" key="4">
    <source>
        <dbReference type="ARBA" id="ARBA00022840"/>
    </source>
</evidence>
<feature type="domain" description="ABC transporter" evidence="8">
    <location>
        <begin position="10"/>
        <end position="244"/>
    </location>
</feature>
<dbReference type="AlphaFoldDB" id="A0AAE1LKC6"/>
<reference evidence="10" key="1">
    <citation type="submission" date="2021-07" db="EMBL/GenBank/DDBJ databases">
        <authorList>
            <person name="Catto M.A."/>
            <person name="Jacobson A."/>
            <person name="Kennedy G."/>
            <person name="Labadie P."/>
            <person name="Hunt B.G."/>
            <person name="Srinivasan R."/>
        </authorList>
    </citation>
    <scope>NUCLEOTIDE SEQUENCE</scope>
    <source>
        <strain evidence="10">PL_HMW_Pooled</strain>
        <tissue evidence="10">Head</tissue>
    </source>
</reference>
<comment type="caution">
    <text evidence="10">The sequence shown here is derived from an EMBL/GenBank/DDBJ whole genome shotgun (WGS) entry which is preliminary data.</text>
</comment>
<reference evidence="10" key="2">
    <citation type="journal article" date="2023" name="BMC Genomics">
        <title>Pest status, molecular evolution, and epigenetic factors derived from the genome assembly of Frankliniella fusca, a thysanopteran phytovirus vector.</title>
        <authorList>
            <person name="Catto M.A."/>
            <person name="Labadie P.E."/>
            <person name="Jacobson A.L."/>
            <person name="Kennedy G.G."/>
            <person name="Srinivasan R."/>
            <person name="Hunt B.G."/>
        </authorList>
    </citation>
    <scope>NUCLEOTIDE SEQUENCE</scope>
    <source>
        <strain evidence="10">PL_HMW_Pooled</strain>
    </source>
</reference>
<dbReference type="InterPro" id="IPR017871">
    <property type="entry name" value="ABC_transporter-like_CS"/>
</dbReference>
<dbReference type="Pfam" id="PF12698">
    <property type="entry name" value="ABC2_membrane_3"/>
    <property type="match status" value="1"/>
</dbReference>
<dbReference type="CDD" id="cd03230">
    <property type="entry name" value="ABC_DR_subfamily_A"/>
    <property type="match status" value="1"/>
</dbReference>
<feature type="transmembrane region" description="Helical" evidence="7">
    <location>
        <begin position="360"/>
        <end position="381"/>
    </location>
</feature>
<dbReference type="PROSITE" id="PS00211">
    <property type="entry name" value="ABC_TRANSPORTER_1"/>
    <property type="match status" value="1"/>
</dbReference>
<keyword evidence="4" id="KW-0067">ATP-binding</keyword>
<evidence type="ECO:0000256" key="3">
    <source>
        <dbReference type="ARBA" id="ARBA00022741"/>
    </source>
</evidence>
<evidence type="ECO:0000313" key="11">
    <source>
        <dbReference type="Proteomes" id="UP001219518"/>
    </source>
</evidence>
<evidence type="ECO:0000256" key="1">
    <source>
        <dbReference type="ARBA" id="ARBA00004141"/>
    </source>
</evidence>
<dbReference type="GO" id="GO:0016020">
    <property type="term" value="C:membrane"/>
    <property type="evidence" value="ECO:0007669"/>
    <property type="project" value="UniProtKB-SubCell"/>
</dbReference>
<feature type="domain" description="ABC transmembrane type-2" evidence="9">
    <location>
        <begin position="545"/>
        <end position="793"/>
    </location>
</feature>
<keyword evidence="11" id="KW-1185">Reference proteome</keyword>
<feature type="transmembrane region" description="Helical" evidence="7">
    <location>
        <begin position="711"/>
        <end position="730"/>
    </location>
</feature>
<keyword evidence="5 7" id="KW-1133">Transmembrane helix</keyword>
<keyword evidence="2 7" id="KW-0812">Transmembrane</keyword>
<dbReference type="InterPro" id="IPR003439">
    <property type="entry name" value="ABC_transporter-like_ATP-bd"/>
</dbReference>
<dbReference type="GO" id="GO:0140359">
    <property type="term" value="F:ABC-type transporter activity"/>
    <property type="evidence" value="ECO:0007669"/>
    <property type="project" value="InterPro"/>
</dbReference>
<dbReference type="PROSITE" id="PS51012">
    <property type="entry name" value="ABC_TM2"/>
    <property type="match status" value="1"/>
</dbReference>
<dbReference type="InterPro" id="IPR047817">
    <property type="entry name" value="ABC2_TM_bact-type"/>
</dbReference>
<proteinExistence type="predicted"/>
<dbReference type="EMBL" id="JAHWGI010001033">
    <property type="protein sequence ID" value="KAK3921247.1"/>
    <property type="molecule type" value="Genomic_DNA"/>
</dbReference>
<organism evidence="10 11">
    <name type="scientific">Frankliniella fusca</name>
    <dbReference type="NCBI Taxonomy" id="407009"/>
    <lineage>
        <taxon>Eukaryota</taxon>
        <taxon>Metazoa</taxon>
        <taxon>Ecdysozoa</taxon>
        <taxon>Arthropoda</taxon>
        <taxon>Hexapoda</taxon>
        <taxon>Insecta</taxon>
        <taxon>Pterygota</taxon>
        <taxon>Neoptera</taxon>
        <taxon>Paraneoptera</taxon>
        <taxon>Thysanoptera</taxon>
        <taxon>Terebrantia</taxon>
        <taxon>Thripoidea</taxon>
        <taxon>Thripidae</taxon>
        <taxon>Frankliniella</taxon>
    </lineage>
</organism>
<feature type="transmembrane region" description="Helical" evidence="7">
    <location>
        <begin position="768"/>
        <end position="790"/>
    </location>
</feature>
<dbReference type="GO" id="GO:0005524">
    <property type="term" value="F:ATP binding"/>
    <property type="evidence" value="ECO:0007669"/>
    <property type="project" value="UniProtKB-KW"/>
</dbReference>
<sequence length="794" mass="86157">MASCTDSYAVSVRGACKAYGTRRRPLNVLDNLDMSVLKGSIYGLLGASGCGKTTLLSCTVGRRSLDAGSVWVLGGRPGEPGSGVPGPRIGYMPQEVALVGELTVRETLFYFGWIFGMTDDQIEERIAFLQQLLDLPPRNKFVKLLSGGQQRRVSFAAALVHDPELLILDEPTVGLDPILRQAIWDYLVTITRDDHKTVIITTHYIEEARQAHTIGLMRAGRLLAEDSPGQLLSRYGCATLEEVFLILSSNQGPVDQGPMDAALDQASVDQGAGTLPMAASSTEALHQSNGDITTIAPNGNGHDSLALRKLPVNGAQDGGKPCNGGGHDVPVRPTPPFSNMFKGHVKALLVKSFLRILRHLGALGFIFIFPVLEVGVFFTAIGGDPQGLQLSVVNEELYAMNLSNCDEYRAAFGKPGSVYTGGTDDDYGYPVGNCSVRMLSCAFLDYLDHRMAHQVRGGAAERAEGENAGKMGTPLGEVHPNFSLKVFYREKDAALDVTRAGASIGVLHFGPNFTEWLDARRRYGSELTPEEVDQGEIPIWLDMSNRQLGTIMTKSIVDSYHAFSRDLLSTCHANPKIGEIPVHFEEPVYGVENPNFAVFAAPGIILTMIFFLTTGLTATVMITEKQEGLWDRSLVAGVTAWESLLAHVVTQGVLMGIQAALALIMMFLVFKVPCVGHIGDVIFLVFITGMTGMCFGFFVSVSCETVTTANFLSLGSFYPIILLSGVIWPLEGMSTVLRWIALCLPVTLSTTSLRNIMLRGWGLTEPQVYIGFIVTGLWATGLITICMVILKYRK</sequence>
<gene>
    <name evidence="10" type="ORF">KUF71_010462</name>
</gene>
<feature type="transmembrane region" description="Helical" evidence="7">
    <location>
        <begin position="644"/>
        <end position="669"/>
    </location>
</feature>
<protein>
    <submittedName>
        <fullName evidence="10">ABC transporter G family member 23</fullName>
    </submittedName>
</protein>
<dbReference type="InterPro" id="IPR003593">
    <property type="entry name" value="AAA+_ATPase"/>
</dbReference>
<dbReference type="InterPro" id="IPR027417">
    <property type="entry name" value="P-loop_NTPase"/>
</dbReference>
<dbReference type="SUPFAM" id="SSF52540">
    <property type="entry name" value="P-loop containing nucleoside triphosphate hydrolases"/>
    <property type="match status" value="1"/>
</dbReference>
<evidence type="ECO:0000256" key="5">
    <source>
        <dbReference type="ARBA" id="ARBA00022989"/>
    </source>
</evidence>
<evidence type="ECO:0000256" key="7">
    <source>
        <dbReference type="SAM" id="Phobius"/>
    </source>
</evidence>
<accession>A0AAE1LKC6</accession>
<name>A0AAE1LKC6_9NEOP</name>
<evidence type="ECO:0000313" key="10">
    <source>
        <dbReference type="EMBL" id="KAK3921247.1"/>
    </source>
</evidence>
<dbReference type="Pfam" id="PF00005">
    <property type="entry name" value="ABC_tran"/>
    <property type="match status" value="1"/>
</dbReference>
<evidence type="ECO:0000256" key="2">
    <source>
        <dbReference type="ARBA" id="ARBA00022692"/>
    </source>
</evidence>
<dbReference type="SMART" id="SM00382">
    <property type="entry name" value="AAA"/>
    <property type="match status" value="1"/>
</dbReference>
<dbReference type="Proteomes" id="UP001219518">
    <property type="component" value="Unassembled WGS sequence"/>
</dbReference>
<dbReference type="PANTHER" id="PTHR43038">
    <property type="entry name" value="ATP-BINDING CASSETTE, SUB-FAMILY H, MEMBER 1"/>
    <property type="match status" value="1"/>
</dbReference>
<feature type="transmembrane region" description="Helical" evidence="7">
    <location>
        <begin position="736"/>
        <end position="756"/>
    </location>
</feature>
<dbReference type="InterPro" id="IPR013525">
    <property type="entry name" value="ABC2_TM"/>
</dbReference>
<dbReference type="PANTHER" id="PTHR43038:SF2">
    <property type="entry name" value="RH61964P"/>
    <property type="match status" value="1"/>
</dbReference>
<evidence type="ECO:0000256" key="6">
    <source>
        <dbReference type="ARBA" id="ARBA00023136"/>
    </source>
</evidence>
<evidence type="ECO:0000259" key="9">
    <source>
        <dbReference type="PROSITE" id="PS51012"/>
    </source>
</evidence>
<keyword evidence="6 7" id="KW-0472">Membrane</keyword>
<dbReference type="PROSITE" id="PS50893">
    <property type="entry name" value="ABC_TRANSPORTER_2"/>
    <property type="match status" value="1"/>
</dbReference>
<evidence type="ECO:0000259" key="8">
    <source>
        <dbReference type="PROSITE" id="PS50893"/>
    </source>
</evidence>
<keyword evidence="3" id="KW-0547">Nucleotide-binding</keyword>